<dbReference type="SUPFAM" id="SSF53187">
    <property type="entry name" value="Zn-dependent exopeptidases"/>
    <property type="match status" value="1"/>
</dbReference>
<dbReference type="EMBL" id="OBQF01000001">
    <property type="protein sequence ID" value="SOC38247.1"/>
    <property type="molecule type" value="Genomic_DNA"/>
</dbReference>
<dbReference type="AlphaFoldDB" id="A0A285U967"/>
<dbReference type="InterPro" id="IPR002933">
    <property type="entry name" value="Peptidase_M20"/>
</dbReference>
<evidence type="ECO:0000313" key="5">
    <source>
        <dbReference type="Proteomes" id="UP000219412"/>
    </source>
</evidence>
<comment type="cofactor">
    <cofactor evidence="2">
        <name>Mn(2+)</name>
        <dbReference type="ChEBI" id="CHEBI:29035"/>
    </cofactor>
    <text evidence="2">The Mn(2+) ion enhances activity.</text>
</comment>
<dbReference type="Gene3D" id="3.30.70.360">
    <property type="match status" value="1"/>
</dbReference>
<dbReference type="PIRSF" id="PIRSF005962">
    <property type="entry name" value="Pept_M20D_amidohydro"/>
    <property type="match status" value="1"/>
</dbReference>
<dbReference type="PANTHER" id="PTHR11014">
    <property type="entry name" value="PEPTIDASE M20 FAMILY MEMBER"/>
    <property type="match status" value="1"/>
</dbReference>
<dbReference type="GO" id="GO:0046872">
    <property type="term" value="F:metal ion binding"/>
    <property type="evidence" value="ECO:0007669"/>
    <property type="project" value="UniProtKB-KW"/>
</dbReference>
<reference evidence="5" key="1">
    <citation type="submission" date="2017-08" db="EMBL/GenBank/DDBJ databases">
        <authorList>
            <person name="Varghese N."/>
            <person name="Submissions S."/>
        </authorList>
    </citation>
    <scope>NUCLEOTIDE SEQUENCE [LARGE SCALE GENOMIC DNA]</scope>
    <source>
        <strain evidence="5">DSM 23173</strain>
    </source>
</reference>
<accession>A0A285U967</accession>
<dbReference type="Gene3D" id="3.40.630.10">
    <property type="entry name" value="Zn peptidases"/>
    <property type="match status" value="1"/>
</dbReference>
<keyword evidence="4" id="KW-0378">Hydrolase</keyword>
<feature type="binding site" evidence="2">
    <location>
        <position position="371"/>
    </location>
    <ligand>
        <name>Mn(2+)</name>
        <dbReference type="ChEBI" id="CHEBI:29035"/>
        <label>2</label>
    </ligand>
</feature>
<keyword evidence="2" id="KW-0479">Metal-binding</keyword>
<organism evidence="4 5">
    <name type="scientific">Salinicoccus kekensis</name>
    <dbReference type="NCBI Taxonomy" id="714307"/>
    <lineage>
        <taxon>Bacteria</taxon>
        <taxon>Bacillati</taxon>
        <taxon>Bacillota</taxon>
        <taxon>Bacilli</taxon>
        <taxon>Bacillales</taxon>
        <taxon>Staphylococcaceae</taxon>
        <taxon>Salinicoccus</taxon>
    </lineage>
</organism>
<protein>
    <submittedName>
        <fullName evidence="4">Amidohydrolase</fullName>
    </submittedName>
</protein>
<feature type="binding site" evidence="2">
    <location>
        <position position="112"/>
    </location>
    <ligand>
        <name>Mn(2+)</name>
        <dbReference type="ChEBI" id="CHEBI:29035"/>
        <label>2</label>
    </ligand>
</feature>
<name>A0A285U967_9STAP</name>
<sequence>MSTEESVILKQAEEFEEYVVGIQEDLHMHPEVSGEETRTITKIISELEGMDLGYEVVPNGGIISIIEGGSHGKTLVLRADIDALPMKEDDTNLKTEKKIVSKYDDAAHMCGHDGHTAMLLGAAKILVRQKESLKGRIILAFEQGEEDGRGIVGILRRILEIGADGVWGIHLKADMPSGSISVDPGPRMAGAFMFDVKIIGNGGHGARPDLASTPLDVFTDFYNNLKSMRMNSLDPFKAITFSIGSVNGGSNHNVIPDSLNFKGTFRYLHHDQGKRGELEFRERLDKIAALHHCSYEYIREPNAIDLSVYNNEDCAEIARKAVERSLGKEVLYNYPAWMASEPFAFYQKYLPGIFAFIGIENAEKGTGAGHHHPKFEIDTDVLKLGVAATVQYALDFLTSDEDIAFEPESKALESLAKEAGIRVFPREGEDHGDSWQER</sequence>
<feature type="binding site" evidence="2">
    <location>
        <position position="146"/>
    </location>
    <ligand>
        <name>Mn(2+)</name>
        <dbReference type="ChEBI" id="CHEBI:29035"/>
        <label>2</label>
    </ligand>
</feature>
<dbReference type="Pfam" id="PF07687">
    <property type="entry name" value="M20_dimer"/>
    <property type="match status" value="1"/>
</dbReference>
<dbReference type="InterPro" id="IPR036264">
    <property type="entry name" value="Bact_exopeptidase_dim_dom"/>
</dbReference>
<dbReference type="InterPro" id="IPR017439">
    <property type="entry name" value="Amidohydrolase"/>
</dbReference>
<dbReference type="InterPro" id="IPR011650">
    <property type="entry name" value="Peptidase_M20_dimer"/>
</dbReference>
<keyword evidence="5" id="KW-1185">Reference proteome</keyword>
<feature type="binding site" evidence="2">
    <location>
        <position position="110"/>
    </location>
    <ligand>
        <name>Mn(2+)</name>
        <dbReference type="ChEBI" id="CHEBI:29035"/>
        <label>2</label>
    </ligand>
</feature>
<gene>
    <name evidence="4" type="ORF">SAMN05878391_0348</name>
</gene>
<evidence type="ECO:0000256" key="2">
    <source>
        <dbReference type="PIRSR" id="PIRSR005962-1"/>
    </source>
</evidence>
<feature type="domain" description="Peptidase M20 dimerisation" evidence="3">
    <location>
        <begin position="190"/>
        <end position="288"/>
    </location>
</feature>
<dbReference type="OrthoDB" id="2985724at2"/>
<keyword evidence="2" id="KW-0464">Manganese</keyword>
<evidence type="ECO:0000313" key="4">
    <source>
        <dbReference type="EMBL" id="SOC38247.1"/>
    </source>
</evidence>
<evidence type="ECO:0000256" key="1">
    <source>
        <dbReference type="ARBA" id="ARBA00006153"/>
    </source>
</evidence>
<dbReference type="Pfam" id="PF01546">
    <property type="entry name" value="Peptidase_M20"/>
    <property type="match status" value="1"/>
</dbReference>
<feature type="binding site" evidence="2">
    <location>
        <position position="170"/>
    </location>
    <ligand>
        <name>Mn(2+)</name>
        <dbReference type="ChEBI" id="CHEBI:29035"/>
        <label>2</label>
    </ligand>
</feature>
<dbReference type="NCBIfam" id="TIGR01891">
    <property type="entry name" value="amidohydrolases"/>
    <property type="match status" value="1"/>
</dbReference>
<evidence type="ECO:0000259" key="3">
    <source>
        <dbReference type="Pfam" id="PF07687"/>
    </source>
</evidence>
<dbReference type="RefSeq" id="WP_097038508.1">
    <property type="nucleotide sequence ID" value="NZ_OBQF01000001.1"/>
</dbReference>
<dbReference type="GO" id="GO:0016787">
    <property type="term" value="F:hydrolase activity"/>
    <property type="evidence" value="ECO:0007669"/>
    <property type="project" value="UniProtKB-KW"/>
</dbReference>
<dbReference type="PANTHER" id="PTHR11014:SF63">
    <property type="entry name" value="METALLOPEPTIDASE, PUTATIVE (AFU_ORTHOLOGUE AFUA_6G09600)-RELATED"/>
    <property type="match status" value="1"/>
</dbReference>
<proteinExistence type="inferred from homology"/>
<comment type="similarity">
    <text evidence="1">Belongs to the peptidase M20 family.</text>
</comment>
<dbReference type="SUPFAM" id="SSF55031">
    <property type="entry name" value="Bacterial exopeptidase dimerisation domain"/>
    <property type="match status" value="1"/>
</dbReference>
<dbReference type="Proteomes" id="UP000219412">
    <property type="component" value="Unassembled WGS sequence"/>
</dbReference>